<feature type="region of interest" description="Disordered" evidence="1">
    <location>
        <begin position="17"/>
        <end position="60"/>
    </location>
</feature>
<evidence type="ECO:0000256" key="1">
    <source>
        <dbReference type="SAM" id="MobiDB-lite"/>
    </source>
</evidence>
<name>A0A2Z7CI01_9LAMI</name>
<organism evidence="2 3">
    <name type="scientific">Dorcoceras hygrometricum</name>
    <dbReference type="NCBI Taxonomy" id="472368"/>
    <lineage>
        <taxon>Eukaryota</taxon>
        <taxon>Viridiplantae</taxon>
        <taxon>Streptophyta</taxon>
        <taxon>Embryophyta</taxon>
        <taxon>Tracheophyta</taxon>
        <taxon>Spermatophyta</taxon>
        <taxon>Magnoliopsida</taxon>
        <taxon>eudicotyledons</taxon>
        <taxon>Gunneridae</taxon>
        <taxon>Pentapetalae</taxon>
        <taxon>asterids</taxon>
        <taxon>lamiids</taxon>
        <taxon>Lamiales</taxon>
        <taxon>Gesneriaceae</taxon>
        <taxon>Didymocarpoideae</taxon>
        <taxon>Trichosporeae</taxon>
        <taxon>Loxocarpinae</taxon>
        <taxon>Dorcoceras</taxon>
    </lineage>
</organism>
<dbReference type="AlphaFoldDB" id="A0A2Z7CI01"/>
<sequence length="248" mass="27062">MSRAMYAGSIGVHPLLMEDPKQNLEDRTTVTSPRGSPDGDNTAAAAGNTRRAAQGRTSSTRNDYAAVGHLEHHHRPPSSASSCRDRTCSDQLFEEFPSVPNSSVLLVQANEGIVFPVVDLIRRSTATYIGRARFPVILVGARRLVWWNRVCVSAGCSVEADVNAGQHSCSSRGNVVVLLLRLEVQLRVIFAIVACCWYLMSAAIRFDDVSGATSFGLVATLRFEFATGTSSEKRCIVLFFRLDTQLLV</sequence>
<evidence type="ECO:0000313" key="3">
    <source>
        <dbReference type="Proteomes" id="UP000250235"/>
    </source>
</evidence>
<accession>A0A2Z7CI01</accession>
<reference evidence="2 3" key="1">
    <citation type="journal article" date="2015" name="Proc. Natl. Acad. Sci. U.S.A.">
        <title>The resurrection genome of Boea hygrometrica: A blueprint for survival of dehydration.</title>
        <authorList>
            <person name="Xiao L."/>
            <person name="Yang G."/>
            <person name="Zhang L."/>
            <person name="Yang X."/>
            <person name="Zhao S."/>
            <person name="Ji Z."/>
            <person name="Zhou Q."/>
            <person name="Hu M."/>
            <person name="Wang Y."/>
            <person name="Chen M."/>
            <person name="Xu Y."/>
            <person name="Jin H."/>
            <person name="Xiao X."/>
            <person name="Hu G."/>
            <person name="Bao F."/>
            <person name="Hu Y."/>
            <person name="Wan P."/>
            <person name="Li L."/>
            <person name="Deng X."/>
            <person name="Kuang T."/>
            <person name="Xiang C."/>
            <person name="Zhu J.K."/>
            <person name="Oliver M.J."/>
            <person name="He Y."/>
        </authorList>
    </citation>
    <scope>NUCLEOTIDE SEQUENCE [LARGE SCALE GENOMIC DNA]</scope>
    <source>
        <strain evidence="3">cv. XS01</strain>
    </source>
</reference>
<gene>
    <name evidence="2" type="ORF">F511_42457</name>
</gene>
<feature type="compositionally biased region" description="Basic and acidic residues" evidence="1">
    <location>
        <begin position="17"/>
        <end position="28"/>
    </location>
</feature>
<proteinExistence type="predicted"/>
<feature type="compositionally biased region" description="Low complexity" evidence="1">
    <location>
        <begin position="38"/>
        <end position="52"/>
    </location>
</feature>
<protein>
    <submittedName>
        <fullName evidence="2">Uncharacterized protein</fullName>
    </submittedName>
</protein>
<dbReference type="EMBL" id="KQ995547">
    <property type="protein sequence ID" value="KZV46558.1"/>
    <property type="molecule type" value="Genomic_DNA"/>
</dbReference>
<evidence type="ECO:0000313" key="2">
    <source>
        <dbReference type="EMBL" id="KZV46558.1"/>
    </source>
</evidence>
<keyword evidence="3" id="KW-1185">Reference proteome</keyword>
<dbReference type="Proteomes" id="UP000250235">
    <property type="component" value="Unassembled WGS sequence"/>
</dbReference>